<dbReference type="AlphaFoldDB" id="A0A399F108"/>
<sequence length="49" mass="5639">MGVGLLAFRSAGELEDYLKERPQHAGEKLRWNELLVRGRKQAWVPGYGR</sequence>
<name>A0A399F108_9DEIN</name>
<protein>
    <submittedName>
        <fullName evidence="1">Uncharacterized protein</fullName>
    </submittedName>
</protein>
<dbReference type="EMBL" id="QWLB01000082">
    <property type="protein sequence ID" value="RIH90477.1"/>
    <property type="molecule type" value="Genomic_DNA"/>
</dbReference>
<comment type="caution">
    <text evidence="1">The sequence shown here is derived from an EMBL/GenBank/DDBJ whole genome shotgun (WGS) entry which is preliminary data.</text>
</comment>
<organism evidence="1 2">
    <name type="scientific">Meiothermus granaticius NBRC 107808</name>
    <dbReference type="NCBI Taxonomy" id="1227551"/>
    <lineage>
        <taxon>Bacteria</taxon>
        <taxon>Thermotogati</taxon>
        <taxon>Deinococcota</taxon>
        <taxon>Deinococci</taxon>
        <taxon>Thermales</taxon>
        <taxon>Thermaceae</taxon>
        <taxon>Meiothermus</taxon>
    </lineage>
</organism>
<gene>
    <name evidence="1" type="ORF">Mgrana_03245</name>
</gene>
<keyword evidence="2" id="KW-1185">Reference proteome</keyword>
<reference evidence="1 2" key="1">
    <citation type="submission" date="2018-08" db="EMBL/GenBank/DDBJ databases">
        <title>Meiothermus granaticius genome AF-68 sequencing project.</title>
        <authorList>
            <person name="Da Costa M.S."/>
            <person name="Albuquerque L."/>
            <person name="Raposo P."/>
            <person name="Froufe H.J.C."/>
            <person name="Barroso C.S."/>
            <person name="Egas C."/>
        </authorList>
    </citation>
    <scope>NUCLEOTIDE SEQUENCE [LARGE SCALE GENOMIC DNA]</scope>
    <source>
        <strain evidence="1 2">AF-68</strain>
    </source>
</reference>
<accession>A0A399F108</accession>
<proteinExistence type="predicted"/>
<evidence type="ECO:0000313" key="2">
    <source>
        <dbReference type="Proteomes" id="UP000266178"/>
    </source>
</evidence>
<dbReference type="RefSeq" id="WP_240631418.1">
    <property type="nucleotide sequence ID" value="NZ_BJXM01000020.1"/>
</dbReference>
<dbReference type="Proteomes" id="UP000266178">
    <property type="component" value="Unassembled WGS sequence"/>
</dbReference>
<evidence type="ECO:0000313" key="1">
    <source>
        <dbReference type="EMBL" id="RIH90477.1"/>
    </source>
</evidence>